<feature type="region of interest" description="Disordered" evidence="4">
    <location>
        <begin position="35"/>
        <end position="69"/>
    </location>
</feature>
<dbReference type="EMBL" id="CP111015">
    <property type="protein sequence ID" value="WAR01826.1"/>
    <property type="molecule type" value="Genomic_DNA"/>
</dbReference>
<evidence type="ECO:0000256" key="3">
    <source>
        <dbReference type="ARBA" id="ARBA00023242"/>
    </source>
</evidence>
<dbReference type="PANTHER" id="PTHR21689:SF2">
    <property type="entry name" value="PROTEIN LIN-9 HOMOLOG"/>
    <property type="match status" value="1"/>
</dbReference>
<dbReference type="Pfam" id="PF06584">
    <property type="entry name" value="DIRP"/>
    <property type="match status" value="1"/>
</dbReference>
<name>A0ABY7E3W1_MYAAR</name>
<dbReference type="InterPro" id="IPR045831">
    <property type="entry name" value="LIN9_C"/>
</dbReference>
<dbReference type="SMART" id="SM01135">
    <property type="entry name" value="DIRP"/>
    <property type="match status" value="1"/>
</dbReference>
<comment type="similarity">
    <text evidence="2">Belongs to the lin-9 family.</text>
</comment>
<keyword evidence="3" id="KW-0539">Nucleus</keyword>
<feature type="non-terminal residue" evidence="6">
    <location>
        <position position="1"/>
    </location>
</feature>
<gene>
    <name evidence="6" type="ORF">MAR_008384</name>
</gene>
<evidence type="ECO:0000256" key="4">
    <source>
        <dbReference type="SAM" id="MobiDB-lite"/>
    </source>
</evidence>
<feature type="domain" description="DIRP" evidence="5">
    <location>
        <begin position="109"/>
        <end position="210"/>
    </location>
</feature>
<evidence type="ECO:0000313" key="6">
    <source>
        <dbReference type="EMBL" id="WAR01826.1"/>
    </source>
</evidence>
<comment type="subcellular location">
    <subcellularLocation>
        <location evidence="1">Nucleus</location>
    </subcellularLocation>
</comment>
<organism evidence="6 7">
    <name type="scientific">Mya arenaria</name>
    <name type="common">Soft-shell clam</name>
    <dbReference type="NCBI Taxonomy" id="6604"/>
    <lineage>
        <taxon>Eukaryota</taxon>
        <taxon>Metazoa</taxon>
        <taxon>Spiralia</taxon>
        <taxon>Lophotrochozoa</taxon>
        <taxon>Mollusca</taxon>
        <taxon>Bivalvia</taxon>
        <taxon>Autobranchia</taxon>
        <taxon>Heteroconchia</taxon>
        <taxon>Euheterodonta</taxon>
        <taxon>Imparidentia</taxon>
        <taxon>Neoheterodontei</taxon>
        <taxon>Myida</taxon>
        <taxon>Myoidea</taxon>
        <taxon>Myidae</taxon>
        <taxon>Mya</taxon>
    </lineage>
</organism>
<evidence type="ECO:0000313" key="7">
    <source>
        <dbReference type="Proteomes" id="UP001164746"/>
    </source>
</evidence>
<protein>
    <submittedName>
        <fullName evidence="6">LIN9-like protein</fullName>
    </submittedName>
</protein>
<dbReference type="InterPro" id="IPR010561">
    <property type="entry name" value="LIN-9/ALY1"/>
</dbReference>
<keyword evidence="7" id="KW-1185">Reference proteome</keyword>
<reference evidence="6" key="1">
    <citation type="submission" date="2022-11" db="EMBL/GenBank/DDBJ databases">
        <title>Centuries of genome instability and evolution in soft-shell clam transmissible cancer (bioRxiv).</title>
        <authorList>
            <person name="Hart S.F.M."/>
            <person name="Yonemitsu M.A."/>
            <person name="Giersch R.M."/>
            <person name="Beal B.F."/>
            <person name="Arriagada G."/>
            <person name="Davis B.W."/>
            <person name="Ostrander E.A."/>
            <person name="Goff S.P."/>
            <person name="Metzger M.J."/>
        </authorList>
    </citation>
    <scope>NUCLEOTIDE SEQUENCE</scope>
    <source>
        <strain evidence="6">MELC-2E11</strain>
        <tissue evidence="6">Siphon/mantle</tissue>
    </source>
</reference>
<accession>A0ABY7E3W1</accession>
<evidence type="ECO:0000256" key="2">
    <source>
        <dbReference type="ARBA" id="ARBA00006732"/>
    </source>
</evidence>
<dbReference type="InterPro" id="IPR033471">
    <property type="entry name" value="DIRP"/>
</dbReference>
<evidence type="ECO:0000259" key="5">
    <source>
        <dbReference type="SMART" id="SM01135"/>
    </source>
</evidence>
<proteinExistence type="inferred from homology"/>
<evidence type="ECO:0000256" key="1">
    <source>
        <dbReference type="ARBA" id="ARBA00004123"/>
    </source>
</evidence>
<dbReference type="Proteomes" id="UP001164746">
    <property type="component" value="Chromosome 4"/>
</dbReference>
<sequence>AKFPHWESLFPFTFSWETALLFEIKNLTTGIIERFSSPSKRGHPPRVRKRNSKFFNDDEDNTFSPTKSSRKSLKAPLVTRSVYDKKTAQVMGVRLRNLLKLPKAHKWVFYETLFKGENDFRVCLRESFPQLKVEKMRRIEWNKVRRLMGKPRRCSSAFFDEERGALQQKRLKIRLLQQRKLGDVKTHEELPEEIPMHLVIGTKVTARLRKPQDGLFTGTVDALDTVHNTYRITFDRHGLGTHSVPDYEVRSCEPVDTIPLMAFEEKQRPRPAPIKAAENLMSPPRFIPNSLSGGYSLTRLTKILQIKKDGVSKLKEMNAEAEKKKSYQQPLTADFQKRYANIVLELESLNKDLGDCLIGVQQYCQEIAPDLGLKPIDQPSMVKEKCDTDAKKLVTKISSNMFQSKKMSANKPLMELTFSENELNSFEFKSLQDTLNDVRNELDGNNLNSFKNNVEIHINHIQSGLSQMGNLHAFSNPNFIT</sequence>
<dbReference type="Pfam" id="PF19438">
    <property type="entry name" value="LIN9_C"/>
    <property type="match status" value="1"/>
</dbReference>
<dbReference type="PANTHER" id="PTHR21689">
    <property type="entry name" value="LIN-9"/>
    <property type="match status" value="1"/>
</dbReference>
<feature type="compositionally biased region" description="Basic residues" evidence="4">
    <location>
        <begin position="40"/>
        <end position="52"/>
    </location>
</feature>